<protein>
    <submittedName>
        <fullName evidence="1">(pine wood nematode) hypothetical protein</fullName>
    </submittedName>
</protein>
<accession>A0A811LXR3</accession>
<dbReference type="Proteomes" id="UP000659654">
    <property type="component" value="Unassembled WGS sequence"/>
</dbReference>
<sequence length="220" mass="24287">MTQLYAFPPKPPTNMLNRISASLAVLLPPHCVCLLHPIPCSRNVVAAEVCVRALNTGSVFIKATRSRRVFWMLRRHFARSLLCVVAKSAASGAGGGSWARMMDGALVAGSWRRRHYGGLGFLLSASSITSWKCADGSRRCPQGSKVKSAEISDFFGGREKHWRCCDGVDHGLFCWERIAPEVGVLWTRCTSPNTGYFGKRGLKIKTDLIDRGLYGLEENR</sequence>
<dbReference type="AlphaFoldDB" id="A0A811LXR3"/>
<name>A0A811LXR3_BURXY</name>
<evidence type="ECO:0000313" key="2">
    <source>
        <dbReference type="Proteomes" id="UP000659654"/>
    </source>
</evidence>
<reference evidence="1" key="1">
    <citation type="submission" date="2020-09" db="EMBL/GenBank/DDBJ databases">
        <authorList>
            <person name="Kikuchi T."/>
        </authorList>
    </citation>
    <scope>NUCLEOTIDE SEQUENCE</scope>
    <source>
        <strain evidence="1">Ka4C1</strain>
    </source>
</reference>
<proteinExistence type="predicted"/>
<comment type="caution">
    <text evidence="1">The sequence shown here is derived from an EMBL/GenBank/DDBJ whole genome shotgun (WGS) entry which is preliminary data.</text>
</comment>
<dbReference type="EMBL" id="CAJFCV020000005">
    <property type="protein sequence ID" value="CAG9126110.1"/>
    <property type="molecule type" value="Genomic_DNA"/>
</dbReference>
<dbReference type="Proteomes" id="UP000582659">
    <property type="component" value="Unassembled WGS sequence"/>
</dbReference>
<evidence type="ECO:0000313" key="1">
    <source>
        <dbReference type="EMBL" id="CAD5232927.1"/>
    </source>
</evidence>
<gene>
    <name evidence="1" type="ORF">BXYJ_LOCUS13018</name>
</gene>
<keyword evidence="2" id="KW-1185">Reference proteome</keyword>
<dbReference type="EMBL" id="CAJFDI010000005">
    <property type="protein sequence ID" value="CAD5232927.1"/>
    <property type="molecule type" value="Genomic_DNA"/>
</dbReference>
<organism evidence="1 2">
    <name type="scientific">Bursaphelenchus xylophilus</name>
    <name type="common">Pinewood nematode worm</name>
    <name type="synonym">Aphelenchoides xylophilus</name>
    <dbReference type="NCBI Taxonomy" id="6326"/>
    <lineage>
        <taxon>Eukaryota</taxon>
        <taxon>Metazoa</taxon>
        <taxon>Ecdysozoa</taxon>
        <taxon>Nematoda</taxon>
        <taxon>Chromadorea</taxon>
        <taxon>Rhabditida</taxon>
        <taxon>Tylenchina</taxon>
        <taxon>Tylenchomorpha</taxon>
        <taxon>Aphelenchoidea</taxon>
        <taxon>Aphelenchoididae</taxon>
        <taxon>Bursaphelenchus</taxon>
    </lineage>
</organism>